<accession>A0ABS6G0M6</accession>
<organism evidence="2 3">
    <name type="scientific">Alkaliphilus flagellatus</name>
    <dbReference type="NCBI Taxonomy" id="2841507"/>
    <lineage>
        <taxon>Bacteria</taxon>
        <taxon>Bacillati</taxon>
        <taxon>Bacillota</taxon>
        <taxon>Clostridia</taxon>
        <taxon>Peptostreptococcales</taxon>
        <taxon>Natronincolaceae</taxon>
        <taxon>Alkaliphilus</taxon>
    </lineage>
</organism>
<feature type="domain" description="ABC transporter" evidence="1">
    <location>
        <begin position="3"/>
        <end position="46"/>
    </location>
</feature>
<proteinExistence type="predicted"/>
<dbReference type="Pfam" id="PF00005">
    <property type="entry name" value="ABC_tran"/>
    <property type="match status" value="1"/>
</dbReference>
<evidence type="ECO:0000313" key="3">
    <source>
        <dbReference type="Proteomes" id="UP000779508"/>
    </source>
</evidence>
<reference evidence="2 3" key="1">
    <citation type="submission" date="2021-06" db="EMBL/GenBank/DDBJ databases">
        <authorList>
            <person name="Sun Q."/>
            <person name="Li D."/>
        </authorList>
    </citation>
    <scope>NUCLEOTIDE SEQUENCE [LARGE SCALE GENOMIC DNA]</scope>
    <source>
        <strain evidence="2 3">MSJ-5</strain>
    </source>
</reference>
<dbReference type="InterPro" id="IPR003439">
    <property type="entry name" value="ABC_transporter-like_ATP-bd"/>
</dbReference>
<gene>
    <name evidence="2" type="ORF">KQI88_01945</name>
</gene>
<dbReference type="PANTHER" id="PTHR43394">
    <property type="entry name" value="ATP-DEPENDENT PERMEASE MDL1, MITOCHONDRIAL"/>
    <property type="match status" value="1"/>
</dbReference>
<name>A0ABS6G0M6_9FIRM</name>
<dbReference type="Proteomes" id="UP000779508">
    <property type="component" value="Unassembled WGS sequence"/>
</dbReference>
<dbReference type="PANTHER" id="PTHR43394:SF1">
    <property type="entry name" value="ATP-BINDING CASSETTE SUB-FAMILY B MEMBER 10, MITOCHONDRIAL"/>
    <property type="match status" value="1"/>
</dbReference>
<keyword evidence="3" id="KW-1185">Reference proteome</keyword>
<dbReference type="RefSeq" id="WP_216414678.1">
    <property type="nucleotide sequence ID" value="NZ_JAHLQK010000001.1"/>
</dbReference>
<comment type="caution">
    <text evidence="2">The sequence shown here is derived from an EMBL/GenBank/DDBJ whole genome shotgun (WGS) entry which is preliminary data.</text>
</comment>
<evidence type="ECO:0000259" key="1">
    <source>
        <dbReference type="Pfam" id="PF00005"/>
    </source>
</evidence>
<keyword evidence="2" id="KW-0067">ATP-binding</keyword>
<sequence>MGLPNGIDTIILDNGKNISGGEKSRVAIARGLLTKSDLIFLDEAFASLDPKVAKEIENTLLNLEGITVVNLSHIIFEETRKKYDKVLVVKNKTVGDIVVA</sequence>
<evidence type="ECO:0000313" key="2">
    <source>
        <dbReference type="EMBL" id="MBU5675178.1"/>
    </source>
</evidence>
<keyword evidence="2" id="KW-0547">Nucleotide-binding</keyword>
<protein>
    <submittedName>
        <fullName evidence="2">ATP-binding cassette domain-containing protein</fullName>
    </submittedName>
</protein>
<dbReference type="GO" id="GO:0005524">
    <property type="term" value="F:ATP binding"/>
    <property type="evidence" value="ECO:0007669"/>
    <property type="project" value="UniProtKB-KW"/>
</dbReference>
<dbReference type="EMBL" id="JAHLQK010000001">
    <property type="protein sequence ID" value="MBU5675178.1"/>
    <property type="molecule type" value="Genomic_DNA"/>
</dbReference>
<dbReference type="InterPro" id="IPR039421">
    <property type="entry name" value="Type_1_exporter"/>
</dbReference>